<dbReference type="KEGG" id="amon:H9L24_00115"/>
<dbReference type="EMBL" id="CP060790">
    <property type="protein sequence ID" value="QNP59485.1"/>
    <property type="molecule type" value="Genomic_DNA"/>
</dbReference>
<sequence>MNRTTGKAITGLDHLRQSLGDILTTPIGSRVMRREYGSLVPELIDHPDNLATQVRVYAAVASALMRWEPRFRLSRIESLREADRPGAVLFRLHGTYDQRGRVGPLSLNVSVTGRAA</sequence>
<evidence type="ECO:0000313" key="3">
    <source>
        <dbReference type="Proteomes" id="UP000516057"/>
    </source>
</evidence>
<reference evidence="2 3" key="1">
    <citation type="submission" date="2020-08" db="EMBL/GenBank/DDBJ databases">
        <title>Genome sequence of Acidovorax monticola KACC 19171T.</title>
        <authorList>
            <person name="Hyun D.-W."/>
            <person name="Bae J.-W."/>
        </authorList>
    </citation>
    <scope>NUCLEOTIDE SEQUENCE [LARGE SCALE GENOMIC DNA]</scope>
    <source>
        <strain evidence="2 3">KACC 19171</strain>
    </source>
</reference>
<name>A0A7H0HG19_9BURK</name>
<dbReference type="RefSeq" id="WP_187736468.1">
    <property type="nucleotide sequence ID" value="NZ_CP060790.1"/>
</dbReference>
<dbReference type="SUPFAM" id="SSF160719">
    <property type="entry name" value="gpW/gp25-like"/>
    <property type="match status" value="1"/>
</dbReference>
<dbReference type="Gene3D" id="3.10.450.40">
    <property type="match status" value="1"/>
</dbReference>
<protein>
    <submittedName>
        <fullName evidence="2">GPW/gp25 family protein</fullName>
    </submittedName>
</protein>
<organism evidence="2 3">
    <name type="scientific">Paenacidovorax monticola</name>
    <dbReference type="NCBI Taxonomy" id="1926868"/>
    <lineage>
        <taxon>Bacteria</taxon>
        <taxon>Pseudomonadati</taxon>
        <taxon>Pseudomonadota</taxon>
        <taxon>Betaproteobacteria</taxon>
        <taxon>Burkholderiales</taxon>
        <taxon>Comamonadaceae</taxon>
        <taxon>Paenacidovorax</taxon>
    </lineage>
</organism>
<dbReference type="AlphaFoldDB" id="A0A7H0HG19"/>
<evidence type="ECO:0000259" key="1">
    <source>
        <dbReference type="Pfam" id="PF04965"/>
    </source>
</evidence>
<dbReference type="Pfam" id="PF04965">
    <property type="entry name" value="GPW_gp25"/>
    <property type="match status" value="1"/>
</dbReference>
<keyword evidence="3" id="KW-1185">Reference proteome</keyword>
<feature type="domain" description="IraD/Gp25-like" evidence="1">
    <location>
        <begin position="12"/>
        <end position="96"/>
    </location>
</feature>
<evidence type="ECO:0000313" key="2">
    <source>
        <dbReference type="EMBL" id="QNP59485.1"/>
    </source>
</evidence>
<gene>
    <name evidence="2" type="ORF">H9L24_00115</name>
</gene>
<dbReference type="Proteomes" id="UP000516057">
    <property type="component" value="Chromosome"/>
</dbReference>
<accession>A0A7H0HG19</accession>
<proteinExistence type="predicted"/>
<dbReference type="InterPro" id="IPR007048">
    <property type="entry name" value="IraD/Gp25-like"/>
</dbReference>